<gene>
    <name evidence="3" type="ORF">INF28_06890</name>
</gene>
<proteinExistence type="predicted"/>
<feature type="domain" description="WYL" evidence="1">
    <location>
        <begin position="115"/>
        <end position="188"/>
    </location>
</feature>
<dbReference type="RefSeq" id="WP_226392734.1">
    <property type="nucleotide sequence ID" value="NZ_JADCKB010000012.1"/>
</dbReference>
<evidence type="ECO:0000313" key="3">
    <source>
        <dbReference type="EMBL" id="MBE5040184.1"/>
    </source>
</evidence>
<evidence type="ECO:0000259" key="1">
    <source>
        <dbReference type="Pfam" id="PF13280"/>
    </source>
</evidence>
<dbReference type="InterPro" id="IPR051534">
    <property type="entry name" value="CBASS_pafABC_assoc_protein"/>
</dbReference>
<dbReference type="PANTHER" id="PTHR34580:SF1">
    <property type="entry name" value="PROTEIN PAFC"/>
    <property type="match status" value="1"/>
</dbReference>
<protein>
    <submittedName>
        <fullName evidence="3">WYL domain-containing protein</fullName>
    </submittedName>
</protein>
<dbReference type="Pfam" id="PF13280">
    <property type="entry name" value="WYL"/>
    <property type="match status" value="1"/>
</dbReference>
<accession>A0A9D5M3U0</accession>
<sequence length="311" mass="36182">MSIHQLIDELAAKNISASRKSLYDDIRLLREAGMDIRMNSDYGYYLAKHHFTLTEMRLLTDAVHSARFLSAEMCHQLIHKLGLLASSNQRKQLSRRLLSRNRSFYDTTDCFASIKRIYEAIRYNRQVSFLCFRITPEKKLFLYNRAQPYVVSPWDFLWHNNHYYLICYRHDGHRLEYFRTDRIMDVKILTSCREGGNLFREIDLQRFQPEEVAGACPGSFHGVTLRCANHLSGAVMERFGRDVMMVPDWNGTFTAAVKTTLGPRFYAWIFGYGNEIEILSPKQAVLEMRSMLRKAGSLYGMYPAPPSDKGD</sequence>
<dbReference type="Pfam" id="PF25583">
    <property type="entry name" value="WCX"/>
    <property type="match status" value="1"/>
</dbReference>
<feature type="domain" description="WCX" evidence="2">
    <location>
        <begin position="223"/>
        <end position="295"/>
    </location>
</feature>
<dbReference type="PROSITE" id="PS52050">
    <property type="entry name" value="WYL"/>
    <property type="match status" value="1"/>
</dbReference>
<evidence type="ECO:0000259" key="2">
    <source>
        <dbReference type="Pfam" id="PF25583"/>
    </source>
</evidence>
<dbReference type="PANTHER" id="PTHR34580">
    <property type="match status" value="1"/>
</dbReference>
<dbReference type="AlphaFoldDB" id="A0A9D5M3U0"/>
<keyword evidence="4" id="KW-1185">Reference proteome</keyword>
<dbReference type="Proteomes" id="UP000806542">
    <property type="component" value="Unassembled WGS sequence"/>
</dbReference>
<dbReference type="InterPro" id="IPR026881">
    <property type="entry name" value="WYL_dom"/>
</dbReference>
<dbReference type="EMBL" id="JADCKB010000012">
    <property type="protein sequence ID" value="MBE5040184.1"/>
    <property type="molecule type" value="Genomic_DNA"/>
</dbReference>
<organism evidence="3 4">
    <name type="scientific">Ructibacterium gallinarum</name>
    <dbReference type="NCBI Taxonomy" id="2779355"/>
    <lineage>
        <taxon>Bacteria</taxon>
        <taxon>Bacillati</taxon>
        <taxon>Bacillota</taxon>
        <taxon>Clostridia</taxon>
        <taxon>Eubacteriales</taxon>
        <taxon>Oscillospiraceae</taxon>
        <taxon>Ructibacterium</taxon>
    </lineage>
</organism>
<evidence type="ECO:0000313" key="4">
    <source>
        <dbReference type="Proteomes" id="UP000806542"/>
    </source>
</evidence>
<reference evidence="3" key="1">
    <citation type="submission" date="2020-10" db="EMBL/GenBank/DDBJ databases">
        <title>ChiBAC.</title>
        <authorList>
            <person name="Zenner C."/>
            <person name="Hitch T.C.A."/>
            <person name="Clavel T."/>
        </authorList>
    </citation>
    <scope>NUCLEOTIDE SEQUENCE</scope>
    <source>
        <strain evidence="3">DSM 107454</strain>
    </source>
</reference>
<dbReference type="InterPro" id="IPR057727">
    <property type="entry name" value="WCX_dom"/>
</dbReference>
<name>A0A9D5M3U0_9FIRM</name>
<comment type="caution">
    <text evidence="3">The sequence shown here is derived from an EMBL/GenBank/DDBJ whole genome shotgun (WGS) entry which is preliminary data.</text>
</comment>